<accession>A0A8J2H736</accession>
<organism evidence="2 3">
    <name type="scientific">Cotesia congregata</name>
    <name type="common">Parasitoid wasp</name>
    <name type="synonym">Apanteles congregatus</name>
    <dbReference type="NCBI Taxonomy" id="51543"/>
    <lineage>
        <taxon>Eukaryota</taxon>
        <taxon>Metazoa</taxon>
        <taxon>Ecdysozoa</taxon>
        <taxon>Arthropoda</taxon>
        <taxon>Hexapoda</taxon>
        <taxon>Insecta</taxon>
        <taxon>Pterygota</taxon>
        <taxon>Neoptera</taxon>
        <taxon>Endopterygota</taxon>
        <taxon>Hymenoptera</taxon>
        <taxon>Apocrita</taxon>
        <taxon>Ichneumonoidea</taxon>
        <taxon>Braconidae</taxon>
        <taxon>Microgastrinae</taxon>
        <taxon>Cotesia</taxon>
    </lineage>
</organism>
<reference evidence="2" key="1">
    <citation type="submission" date="2021-04" db="EMBL/GenBank/DDBJ databases">
        <authorList>
            <person name="Chebbi M.A.C M."/>
        </authorList>
    </citation>
    <scope>NUCLEOTIDE SEQUENCE</scope>
</reference>
<dbReference type="AlphaFoldDB" id="A0A8J2H736"/>
<dbReference type="InterPro" id="IPR036728">
    <property type="entry name" value="PBP_GOBP_sf"/>
</dbReference>
<keyword evidence="3" id="KW-1185">Reference proteome</keyword>
<keyword evidence="1" id="KW-0732">Signal</keyword>
<dbReference type="GO" id="GO:0005549">
    <property type="term" value="F:odorant binding"/>
    <property type="evidence" value="ECO:0007669"/>
    <property type="project" value="InterPro"/>
</dbReference>
<comment type="caution">
    <text evidence="2">The sequence shown here is derived from an EMBL/GenBank/DDBJ whole genome shotgun (WGS) entry which is preliminary data.</text>
</comment>
<protein>
    <submittedName>
        <fullName evidence="2">Venom vpcc5</fullName>
    </submittedName>
</protein>
<dbReference type="Gene3D" id="1.10.238.20">
    <property type="entry name" value="Pheromone/general odorant binding protein domain"/>
    <property type="match status" value="1"/>
</dbReference>
<evidence type="ECO:0000313" key="3">
    <source>
        <dbReference type="Proteomes" id="UP000786811"/>
    </source>
</evidence>
<sequence>MNFSILFFSQILLIVFALPFPDAADQVKLEKCPEFGNDNFATIYKNLRRTFDIRDEEVYYQYYACLLKRFGAINDDNTVNQKVFLELSDSVGLSLFNTTSSNDNSIDNSAANNCFKIKGETAAETIESLENCLINTYVAKFSSDSKN</sequence>
<evidence type="ECO:0000313" key="2">
    <source>
        <dbReference type="EMBL" id="CAG5081134.1"/>
    </source>
</evidence>
<feature type="chain" id="PRO_5035176556" evidence="1">
    <location>
        <begin position="18"/>
        <end position="147"/>
    </location>
</feature>
<proteinExistence type="predicted"/>
<name>A0A8J2H736_COTCN</name>
<dbReference type="SUPFAM" id="SSF47565">
    <property type="entry name" value="Insect pheromone/odorant-binding proteins"/>
    <property type="match status" value="1"/>
</dbReference>
<evidence type="ECO:0000256" key="1">
    <source>
        <dbReference type="SAM" id="SignalP"/>
    </source>
</evidence>
<dbReference type="EMBL" id="CAJNRD030001118">
    <property type="protein sequence ID" value="CAG5081134.1"/>
    <property type="molecule type" value="Genomic_DNA"/>
</dbReference>
<gene>
    <name evidence="2" type="ORF">HICCMSTLAB_LOCUS3200</name>
</gene>
<feature type="signal peptide" evidence="1">
    <location>
        <begin position="1"/>
        <end position="17"/>
    </location>
</feature>
<dbReference type="Proteomes" id="UP000786811">
    <property type="component" value="Unassembled WGS sequence"/>
</dbReference>